<dbReference type="Pfam" id="PF01381">
    <property type="entry name" value="HTH_3"/>
    <property type="match status" value="1"/>
</dbReference>
<dbReference type="InterPro" id="IPR010982">
    <property type="entry name" value="Lambda_DNA-bd_dom_sf"/>
</dbReference>
<dbReference type="PANTHER" id="PTHR46558">
    <property type="entry name" value="TRACRIPTIONAL REGULATORY PROTEIN-RELATED-RELATED"/>
    <property type="match status" value="1"/>
</dbReference>
<dbReference type="EMBL" id="CP063056">
    <property type="protein sequence ID" value="QPB42016.1"/>
    <property type="molecule type" value="Genomic_DNA"/>
</dbReference>
<accession>A0ABX6UY40</accession>
<organism evidence="4 5">
    <name type="scientific">Rodentibacter haemolyticus</name>
    <dbReference type="NCBI Taxonomy" id="2778911"/>
    <lineage>
        <taxon>Bacteria</taxon>
        <taxon>Pseudomonadati</taxon>
        <taxon>Pseudomonadota</taxon>
        <taxon>Gammaproteobacteria</taxon>
        <taxon>Pasteurellales</taxon>
        <taxon>Pasteurellaceae</taxon>
        <taxon>Rodentibacter</taxon>
    </lineage>
</organism>
<sequence>MKVQDTIRTMREMNQLTQEELAEKLNISVNAYSKIERGITKLSLDKLERIAQIFNINVSELYSAKEKGLFYLFSDNNNYYNGSEVVVEENEKLKVELKYKNEIIDNLRSENLLLKQMVEMLKEKS</sequence>
<dbReference type="InterPro" id="IPR001387">
    <property type="entry name" value="Cro/C1-type_HTH"/>
</dbReference>
<dbReference type="SUPFAM" id="SSF47413">
    <property type="entry name" value="lambda repressor-like DNA-binding domains"/>
    <property type="match status" value="1"/>
</dbReference>
<reference evidence="4 5" key="1">
    <citation type="submission" date="2020-10" db="EMBL/GenBank/DDBJ databases">
        <title>Genome Sequencing of Rodentibacter spp. strain DSM111151.</title>
        <authorList>
            <person name="Benga L."/>
            <person name="Lautwein T."/>
        </authorList>
    </citation>
    <scope>NUCLEOTIDE SEQUENCE [LARGE SCALE GENOMIC DNA]</scope>
    <source>
        <strain evidence="4 5">DSM 111151</strain>
    </source>
</reference>
<keyword evidence="1" id="KW-0238">DNA-binding</keyword>
<feature type="coiled-coil region" evidence="2">
    <location>
        <begin position="90"/>
        <end position="124"/>
    </location>
</feature>
<evidence type="ECO:0000256" key="1">
    <source>
        <dbReference type="ARBA" id="ARBA00023125"/>
    </source>
</evidence>
<dbReference type="PROSITE" id="PS50943">
    <property type="entry name" value="HTH_CROC1"/>
    <property type="match status" value="1"/>
</dbReference>
<proteinExistence type="predicted"/>
<dbReference type="CDD" id="cd00093">
    <property type="entry name" value="HTH_XRE"/>
    <property type="match status" value="1"/>
</dbReference>
<dbReference type="SMART" id="SM00530">
    <property type="entry name" value="HTH_XRE"/>
    <property type="match status" value="1"/>
</dbReference>
<gene>
    <name evidence="4" type="ORF">IHV77_08815</name>
</gene>
<feature type="domain" description="HTH cro/C1-type" evidence="3">
    <location>
        <begin position="7"/>
        <end position="61"/>
    </location>
</feature>
<dbReference type="Gene3D" id="1.10.260.40">
    <property type="entry name" value="lambda repressor-like DNA-binding domains"/>
    <property type="match status" value="1"/>
</dbReference>
<protein>
    <submittedName>
        <fullName evidence="4">Helix-turn-helix transcriptional regulator</fullName>
    </submittedName>
</protein>
<name>A0ABX6UY40_9PAST</name>
<dbReference type="RefSeq" id="WP_194811599.1">
    <property type="nucleotide sequence ID" value="NZ_CP063056.1"/>
</dbReference>
<dbReference type="Proteomes" id="UP000663069">
    <property type="component" value="Chromosome"/>
</dbReference>
<evidence type="ECO:0000256" key="2">
    <source>
        <dbReference type="SAM" id="Coils"/>
    </source>
</evidence>
<evidence type="ECO:0000259" key="3">
    <source>
        <dbReference type="PROSITE" id="PS50943"/>
    </source>
</evidence>
<evidence type="ECO:0000313" key="5">
    <source>
        <dbReference type="Proteomes" id="UP000663069"/>
    </source>
</evidence>
<dbReference type="PANTHER" id="PTHR46558:SF4">
    <property type="entry name" value="DNA-BIDING PHAGE PROTEIN"/>
    <property type="match status" value="1"/>
</dbReference>
<keyword evidence="5" id="KW-1185">Reference proteome</keyword>
<keyword evidence="2" id="KW-0175">Coiled coil</keyword>
<evidence type="ECO:0000313" key="4">
    <source>
        <dbReference type="EMBL" id="QPB42016.1"/>
    </source>
</evidence>